<feature type="compositionally biased region" description="Basic and acidic residues" evidence="1">
    <location>
        <begin position="69"/>
        <end position="78"/>
    </location>
</feature>
<feature type="region of interest" description="Disordered" evidence="1">
    <location>
        <begin position="1"/>
        <end position="22"/>
    </location>
</feature>
<dbReference type="Proteomes" id="UP001359485">
    <property type="component" value="Unassembled WGS sequence"/>
</dbReference>
<evidence type="ECO:0000313" key="3">
    <source>
        <dbReference type="Proteomes" id="UP001359485"/>
    </source>
</evidence>
<evidence type="ECO:0008006" key="4">
    <source>
        <dbReference type="Google" id="ProtNLM"/>
    </source>
</evidence>
<gene>
    <name evidence="2" type="ORF">RUM44_007354</name>
</gene>
<organism evidence="2 3">
    <name type="scientific">Polyplax serrata</name>
    <name type="common">Common mouse louse</name>
    <dbReference type="NCBI Taxonomy" id="468196"/>
    <lineage>
        <taxon>Eukaryota</taxon>
        <taxon>Metazoa</taxon>
        <taxon>Ecdysozoa</taxon>
        <taxon>Arthropoda</taxon>
        <taxon>Hexapoda</taxon>
        <taxon>Insecta</taxon>
        <taxon>Pterygota</taxon>
        <taxon>Neoptera</taxon>
        <taxon>Paraneoptera</taxon>
        <taxon>Psocodea</taxon>
        <taxon>Troctomorpha</taxon>
        <taxon>Phthiraptera</taxon>
        <taxon>Anoplura</taxon>
        <taxon>Polyplacidae</taxon>
        <taxon>Polyplax</taxon>
    </lineage>
</organism>
<keyword evidence="3" id="KW-1185">Reference proteome</keyword>
<evidence type="ECO:0000256" key="1">
    <source>
        <dbReference type="SAM" id="MobiDB-lite"/>
    </source>
</evidence>
<evidence type="ECO:0000313" key="2">
    <source>
        <dbReference type="EMBL" id="KAK6632313.1"/>
    </source>
</evidence>
<sequence length="154" mass="17203">MEAECGKSSEGMGKGLARGGFTFDPRLVQWPEEIKWAKRPMKCQSCSPRKEELQGRKLGRRSSCPTQTKKNDESKEVTNDGPSFAISREPGFGFPLREGMAVSLKCDVDSNPPSSPIWLKGKFPGYCSVLYKNIEKPLQVSRFDDTCSSYFLPP</sequence>
<accession>A0ABR1B0F8</accession>
<comment type="caution">
    <text evidence="2">The sequence shown here is derived from an EMBL/GenBank/DDBJ whole genome shotgun (WGS) entry which is preliminary data.</text>
</comment>
<reference evidence="2 3" key="1">
    <citation type="submission" date="2023-09" db="EMBL/GenBank/DDBJ databases">
        <title>Genomes of two closely related lineages of the louse Polyplax serrata with different host specificities.</title>
        <authorList>
            <person name="Martinu J."/>
            <person name="Tarabai H."/>
            <person name="Stefka J."/>
            <person name="Hypsa V."/>
        </authorList>
    </citation>
    <scope>NUCLEOTIDE SEQUENCE [LARGE SCALE GENOMIC DNA]</scope>
    <source>
        <strain evidence="2">98ZLc_SE</strain>
    </source>
</reference>
<protein>
    <recommendedName>
        <fullName evidence="4">Ig-like domain-containing protein</fullName>
    </recommendedName>
</protein>
<name>A0ABR1B0F8_POLSC</name>
<dbReference type="EMBL" id="JAWJWF010000005">
    <property type="protein sequence ID" value="KAK6632313.1"/>
    <property type="molecule type" value="Genomic_DNA"/>
</dbReference>
<feature type="region of interest" description="Disordered" evidence="1">
    <location>
        <begin position="47"/>
        <end position="87"/>
    </location>
</feature>
<proteinExistence type="predicted"/>